<gene>
    <name evidence="1" type="ORF">ACFPYL_08020</name>
</gene>
<proteinExistence type="predicted"/>
<dbReference type="Pfam" id="PF19452">
    <property type="entry name" value="DUF5990"/>
    <property type="match status" value="1"/>
</dbReference>
<comment type="caution">
    <text evidence="1">The sequence shown here is derived from an EMBL/GenBank/DDBJ whole genome shotgun (WGS) entry which is preliminary data.</text>
</comment>
<keyword evidence="2" id="KW-1185">Reference proteome</keyword>
<dbReference type="EMBL" id="JBHSRJ010000004">
    <property type="protein sequence ID" value="MFC6043017.1"/>
    <property type="molecule type" value="Genomic_DNA"/>
</dbReference>
<dbReference type="RefSeq" id="WP_379152725.1">
    <property type="nucleotide sequence ID" value="NZ_JBHSRJ010000004.1"/>
</dbReference>
<dbReference type="Proteomes" id="UP001596135">
    <property type="component" value="Unassembled WGS sequence"/>
</dbReference>
<name>A0ABW1LID0_9ACTN</name>
<sequence>MRIVIEGRDLPGRAFASYADVHVALQVRADPVDPVPGDAQSARWETEVRVVDGDVRGPAVHGKRGERFLYLTWGSPVGDDWGMFRRAKLMLAGAPSAGDDDTLVATVSLTDEQGAPRCARVHPPAISWDVQASGARSL</sequence>
<evidence type="ECO:0000313" key="1">
    <source>
        <dbReference type="EMBL" id="MFC6043017.1"/>
    </source>
</evidence>
<accession>A0ABW1LID0</accession>
<dbReference type="InterPro" id="IPR046032">
    <property type="entry name" value="DUF5990"/>
</dbReference>
<evidence type="ECO:0000313" key="2">
    <source>
        <dbReference type="Proteomes" id="UP001596135"/>
    </source>
</evidence>
<organism evidence="1 2">
    <name type="scientific">Nocardioides hankookensis</name>
    <dbReference type="NCBI Taxonomy" id="443157"/>
    <lineage>
        <taxon>Bacteria</taxon>
        <taxon>Bacillati</taxon>
        <taxon>Actinomycetota</taxon>
        <taxon>Actinomycetes</taxon>
        <taxon>Propionibacteriales</taxon>
        <taxon>Nocardioidaceae</taxon>
        <taxon>Nocardioides</taxon>
    </lineage>
</organism>
<protein>
    <submittedName>
        <fullName evidence="1">DUF5990 family protein</fullName>
    </submittedName>
</protein>
<reference evidence="2" key="1">
    <citation type="journal article" date="2019" name="Int. J. Syst. Evol. Microbiol.">
        <title>The Global Catalogue of Microorganisms (GCM) 10K type strain sequencing project: providing services to taxonomists for standard genome sequencing and annotation.</title>
        <authorList>
            <consortium name="The Broad Institute Genomics Platform"/>
            <consortium name="The Broad Institute Genome Sequencing Center for Infectious Disease"/>
            <person name="Wu L."/>
            <person name="Ma J."/>
        </authorList>
    </citation>
    <scope>NUCLEOTIDE SEQUENCE [LARGE SCALE GENOMIC DNA]</scope>
    <source>
        <strain evidence="2">CCUG 54522</strain>
    </source>
</reference>